<dbReference type="Proteomes" id="UP000319094">
    <property type="component" value="Unassembled WGS sequence"/>
</dbReference>
<dbReference type="Gene3D" id="3.40.50.300">
    <property type="entry name" value="P-loop containing nucleotide triphosphate hydrolases"/>
    <property type="match status" value="1"/>
</dbReference>
<dbReference type="FunFam" id="3.40.50.300:FF:000421">
    <property type="entry name" value="Branched-chain amino acid ABC transporter ATP-binding protein"/>
    <property type="match status" value="1"/>
</dbReference>
<organism evidence="6 7">
    <name type="scientific">Leucobacter komagatae</name>
    <dbReference type="NCBI Taxonomy" id="55969"/>
    <lineage>
        <taxon>Bacteria</taxon>
        <taxon>Bacillati</taxon>
        <taxon>Actinomycetota</taxon>
        <taxon>Actinomycetes</taxon>
        <taxon>Micrococcales</taxon>
        <taxon>Microbacteriaceae</taxon>
        <taxon>Leucobacter</taxon>
    </lineage>
</organism>
<dbReference type="InterPro" id="IPR003439">
    <property type="entry name" value="ABC_transporter-like_ATP-bd"/>
</dbReference>
<dbReference type="GO" id="GO:0005304">
    <property type="term" value="F:L-valine transmembrane transporter activity"/>
    <property type="evidence" value="ECO:0007669"/>
    <property type="project" value="TreeGrafter"/>
</dbReference>
<dbReference type="PROSITE" id="PS50893">
    <property type="entry name" value="ABC_TRANSPORTER_2"/>
    <property type="match status" value="1"/>
</dbReference>
<dbReference type="GO" id="GO:0005524">
    <property type="term" value="F:ATP binding"/>
    <property type="evidence" value="ECO:0007669"/>
    <property type="project" value="UniProtKB-KW"/>
</dbReference>
<accession>A0A542Y7K3</accession>
<name>A0A542Y7K3_9MICO</name>
<keyword evidence="7" id="KW-1185">Reference proteome</keyword>
<protein>
    <submittedName>
        <fullName evidence="6">Amino acid/amide ABC transporter ATP-binding protein 1 (HAAT family)</fullName>
    </submittedName>
</protein>
<keyword evidence="2" id="KW-0547">Nucleotide-binding</keyword>
<dbReference type="EMBL" id="VFON01000001">
    <property type="protein sequence ID" value="TQL43997.1"/>
    <property type="molecule type" value="Genomic_DNA"/>
</dbReference>
<evidence type="ECO:0000256" key="4">
    <source>
        <dbReference type="SAM" id="MobiDB-lite"/>
    </source>
</evidence>
<evidence type="ECO:0000256" key="3">
    <source>
        <dbReference type="ARBA" id="ARBA00022840"/>
    </source>
</evidence>
<feature type="compositionally biased region" description="Low complexity" evidence="4">
    <location>
        <begin position="1"/>
        <end position="20"/>
    </location>
</feature>
<dbReference type="AlphaFoldDB" id="A0A542Y7K3"/>
<dbReference type="InterPro" id="IPR032823">
    <property type="entry name" value="BCA_ABC_TP_C"/>
</dbReference>
<dbReference type="GO" id="GO:0015192">
    <property type="term" value="F:L-phenylalanine transmembrane transporter activity"/>
    <property type="evidence" value="ECO:0007669"/>
    <property type="project" value="TreeGrafter"/>
</dbReference>
<dbReference type="GO" id="GO:0015808">
    <property type="term" value="P:L-alanine transport"/>
    <property type="evidence" value="ECO:0007669"/>
    <property type="project" value="TreeGrafter"/>
</dbReference>
<dbReference type="Pfam" id="PF12399">
    <property type="entry name" value="BCA_ABC_TP_C"/>
    <property type="match status" value="1"/>
</dbReference>
<dbReference type="InterPro" id="IPR051120">
    <property type="entry name" value="ABC_AA/LPS_Transport"/>
</dbReference>
<proteinExistence type="predicted"/>
<dbReference type="GO" id="GO:1903806">
    <property type="term" value="P:L-isoleucine import across plasma membrane"/>
    <property type="evidence" value="ECO:0007669"/>
    <property type="project" value="TreeGrafter"/>
</dbReference>
<dbReference type="PANTHER" id="PTHR45772">
    <property type="entry name" value="CONSERVED COMPONENT OF ABC TRANSPORTER FOR NATURAL AMINO ACIDS-RELATED"/>
    <property type="match status" value="1"/>
</dbReference>
<evidence type="ECO:0000256" key="2">
    <source>
        <dbReference type="ARBA" id="ARBA00022741"/>
    </source>
</evidence>
<dbReference type="InterPro" id="IPR003593">
    <property type="entry name" value="AAA+_ATPase"/>
</dbReference>
<dbReference type="OrthoDB" id="9805514at2"/>
<evidence type="ECO:0000313" key="7">
    <source>
        <dbReference type="Proteomes" id="UP000319094"/>
    </source>
</evidence>
<sequence length="288" mass="30984">MSNTHATTAPAGVASPAGAAGAAGQGTGRGASGKLLLEVKDLAVSFGGIKAVAGLSFSVHEGEIVSVIGPNGAGKTSAFNCISGFYRPNEGSVVFDGESVTRKKPSHITKRGMARTFQNVRLFRDMTVLENVKTGMHSHLGQNVFDAMLHTPRYKRSEAQCTEDARGWLDFVGFRADDELLVTQLPYGEQRRVEIARALATQPKLLLLDEPGAGLNHNEKNELMELIRKIRDLGVSIVLIEHDMGLVMEISERVVVLNYGKEIADGTPAEVKTNPVVIAAYLGEEEDE</sequence>
<evidence type="ECO:0000256" key="1">
    <source>
        <dbReference type="ARBA" id="ARBA00022448"/>
    </source>
</evidence>
<dbReference type="CDD" id="cd03219">
    <property type="entry name" value="ABC_Mj1267_LivG_branched"/>
    <property type="match status" value="1"/>
</dbReference>
<reference evidence="6 7" key="1">
    <citation type="submission" date="2019-06" db="EMBL/GenBank/DDBJ databases">
        <title>Sequencing the genomes of 1000 actinobacteria strains.</title>
        <authorList>
            <person name="Klenk H.-P."/>
        </authorList>
    </citation>
    <scope>NUCLEOTIDE SEQUENCE [LARGE SCALE GENOMIC DNA]</scope>
    <source>
        <strain evidence="6 7">DSM 8803</strain>
    </source>
</reference>
<keyword evidence="3 6" id="KW-0067">ATP-binding</keyword>
<dbReference type="SMART" id="SM00382">
    <property type="entry name" value="AAA"/>
    <property type="match status" value="1"/>
</dbReference>
<dbReference type="GO" id="GO:0016887">
    <property type="term" value="F:ATP hydrolysis activity"/>
    <property type="evidence" value="ECO:0007669"/>
    <property type="project" value="InterPro"/>
</dbReference>
<dbReference type="PANTHER" id="PTHR45772:SF7">
    <property type="entry name" value="AMINO ACID ABC TRANSPORTER ATP-BINDING PROTEIN"/>
    <property type="match status" value="1"/>
</dbReference>
<dbReference type="GO" id="GO:0015188">
    <property type="term" value="F:L-isoleucine transmembrane transporter activity"/>
    <property type="evidence" value="ECO:0007669"/>
    <property type="project" value="TreeGrafter"/>
</dbReference>
<feature type="region of interest" description="Disordered" evidence="4">
    <location>
        <begin position="1"/>
        <end position="25"/>
    </location>
</feature>
<comment type="caution">
    <text evidence="6">The sequence shown here is derived from an EMBL/GenBank/DDBJ whole genome shotgun (WGS) entry which is preliminary data.</text>
</comment>
<dbReference type="SUPFAM" id="SSF52540">
    <property type="entry name" value="P-loop containing nucleoside triphosphate hydrolases"/>
    <property type="match status" value="1"/>
</dbReference>
<gene>
    <name evidence="6" type="ORF">FB468_2035</name>
</gene>
<dbReference type="GO" id="GO:0005886">
    <property type="term" value="C:plasma membrane"/>
    <property type="evidence" value="ECO:0007669"/>
    <property type="project" value="TreeGrafter"/>
</dbReference>
<dbReference type="Pfam" id="PF00005">
    <property type="entry name" value="ABC_tran"/>
    <property type="match status" value="1"/>
</dbReference>
<feature type="domain" description="ABC transporter" evidence="5">
    <location>
        <begin position="37"/>
        <end position="284"/>
    </location>
</feature>
<evidence type="ECO:0000259" key="5">
    <source>
        <dbReference type="PROSITE" id="PS50893"/>
    </source>
</evidence>
<evidence type="ECO:0000313" key="6">
    <source>
        <dbReference type="EMBL" id="TQL43997.1"/>
    </source>
</evidence>
<dbReference type="GO" id="GO:1903805">
    <property type="term" value="P:L-valine import across plasma membrane"/>
    <property type="evidence" value="ECO:0007669"/>
    <property type="project" value="TreeGrafter"/>
</dbReference>
<dbReference type="InterPro" id="IPR027417">
    <property type="entry name" value="P-loop_NTPase"/>
</dbReference>
<dbReference type="STRING" id="55969.SD72_12410"/>
<dbReference type="GO" id="GO:0042941">
    <property type="term" value="P:D-alanine transmembrane transport"/>
    <property type="evidence" value="ECO:0007669"/>
    <property type="project" value="TreeGrafter"/>
</dbReference>
<dbReference type="RefSeq" id="WP_141887231.1">
    <property type="nucleotide sequence ID" value="NZ_BAAAUY010000001.1"/>
</dbReference>
<keyword evidence="1" id="KW-0813">Transport</keyword>